<evidence type="ECO:0008006" key="3">
    <source>
        <dbReference type="Google" id="ProtNLM"/>
    </source>
</evidence>
<gene>
    <name evidence="1" type="ORF">Q361_10993</name>
</gene>
<dbReference type="OrthoDB" id="656959at2"/>
<dbReference type="EMBL" id="PQNY01000009">
    <property type="protein sequence ID" value="POS01633.1"/>
    <property type="molecule type" value="Genomic_DNA"/>
</dbReference>
<evidence type="ECO:0000313" key="1">
    <source>
        <dbReference type="EMBL" id="POS01633.1"/>
    </source>
</evidence>
<organism evidence="1 2">
    <name type="scientific">Flavobacterium croceum DSM 17960</name>
    <dbReference type="NCBI Taxonomy" id="1121886"/>
    <lineage>
        <taxon>Bacteria</taxon>
        <taxon>Pseudomonadati</taxon>
        <taxon>Bacteroidota</taxon>
        <taxon>Flavobacteriia</taxon>
        <taxon>Flavobacteriales</taxon>
        <taxon>Flavobacteriaceae</taxon>
        <taxon>Flavobacterium</taxon>
    </lineage>
</organism>
<name>A0A2S4N8A3_9FLAO</name>
<reference evidence="1 2" key="1">
    <citation type="submission" date="2018-01" db="EMBL/GenBank/DDBJ databases">
        <title>Genomic Encyclopedia of Type Strains, Phase I: the one thousand microbial genomes (KMG-I) project.</title>
        <authorList>
            <person name="Goeker M."/>
        </authorList>
    </citation>
    <scope>NUCLEOTIDE SEQUENCE [LARGE SCALE GENOMIC DNA]</scope>
    <source>
        <strain evidence="1 2">DSM 17960</strain>
    </source>
</reference>
<comment type="caution">
    <text evidence="1">The sequence shown here is derived from an EMBL/GenBank/DDBJ whole genome shotgun (WGS) entry which is preliminary data.</text>
</comment>
<keyword evidence="2" id="KW-1185">Reference proteome</keyword>
<protein>
    <recommendedName>
        <fullName evidence="3">Lipoprotein</fullName>
    </recommendedName>
</protein>
<dbReference type="PROSITE" id="PS51257">
    <property type="entry name" value="PROKAR_LIPOPROTEIN"/>
    <property type="match status" value="1"/>
</dbReference>
<sequence>MKKLLCFIVLIAGLSCKKNQTSIKNNDTYEIPISKSINKTNRIFKLDRLSKIEILSYPNRILWDTISFNGMTPFDKELISNNKLTFESKFIKEIINLNKEQILELTQLMSSDSCEPKEMVAACYMPRHLILFKNKKDTIIAYNEICIECVGSRYSSNIEVYQKYCMTDMKDFFKKVGIKYFGENGE</sequence>
<dbReference type="RefSeq" id="WP_103726226.1">
    <property type="nucleotide sequence ID" value="NZ_PQNY01000009.1"/>
</dbReference>
<dbReference type="AlphaFoldDB" id="A0A2S4N8A3"/>
<accession>A0A2S4N8A3</accession>
<evidence type="ECO:0000313" key="2">
    <source>
        <dbReference type="Proteomes" id="UP000237056"/>
    </source>
</evidence>
<proteinExistence type="predicted"/>
<dbReference type="Proteomes" id="UP000237056">
    <property type="component" value="Unassembled WGS sequence"/>
</dbReference>